<protein>
    <submittedName>
        <fullName evidence="5">Lecithin retinol acyltransferase</fullName>
    </submittedName>
</protein>
<keyword evidence="1 5" id="KW-0808">Transferase</keyword>
<gene>
    <name evidence="6" type="ORF">BECKLFY1418A_GA0070994_107711</name>
    <name evidence="5" type="ORF">BECKLFY1418B_GA0070995_10904</name>
    <name evidence="7" type="ORF">BECKLFY1418C_GA0070996_10716</name>
</gene>
<dbReference type="GO" id="GO:0004623">
    <property type="term" value="F:phospholipase A2 activity"/>
    <property type="evidence" value="ECO:0007669"/>
    <property type="project" value="TreeGrafter"/>
</dbReference>
<dbReference type="PANTHER" id="PTHR13943">
    <property type="entry name" value="HRAS-LIKE SUPPRESSOR - RELATED"/>
    <property type="match status" value="1"/>
</dbReference>
<dbReference type="EMBL" id="CAADFN010000071">
    <property type="protein sequence ID" value="VFK20345.1"/>
    <property type="molecule type" value="Genomic_DNA"/>
</dbReference>
<dbReference type="GO" id="GO:0005737">
    <property type="term" value="C:cytoplasm"/>
    <property type="evidence" value="ECO:0007669"/>
    <property type="project" value="TreeGrafter"/>
</dbReference>
<accession>A0A450UWD6</accession>
<dbReference type="PANTHER" id="PTHR13943:SF77">
    <property type="entry name" value="LRAT DOMAIN-CONTAINING PROTEIN"/>
    <property type="match status" value="1"/>
</dbReference>
<organism evidence="5">
    <name type="scientific">Candidatus Kentrum sp. LFY</name>
    <dbReference type="NCBI Taxonomy" id="2126342"/>
    <lineage>
        <taxon>Bacteria</taxon>
        <taxon>Pseudomonadati</taxon>
        <taxon>Pseudomonadota</taxon>
        <taxon>Gammaproteobacteria</taxon>
        <taxon>Candidatus Kentrum</taxon>
    </lineage>
</organism>
<evidence type="ECO:0000256" key="2">
    <source>
        <dbReference type="ARBA" id="ARBA00022801"/>
    </source>
</evidence>
<name>A0A450UWD6_9GAMM</name>
<dbReference type="GO" id="GO:0070292">
    <property type="term" value="P:N-acylphosphatidylethanolamine metabolic process"/>
    <property type="evidence" value="ECO:0007669"/>
    <property type="project" value="TreeGrafter"/>
</dbReference>
<evidence type="ECO:0000313" key="6">
    <source>
        <dbReference type="EMBL" id="VFJ98020.1"/>
    </source>
</evidence>
<dbReference type="GO" id="GO:0016410">
    <property type="term" value="F:N-acyltransferase activity"/>
    <property type="evidence" value="ECO:0007669"/>
    <property type="project" value="TreeGrafter"/>
</dbReference>
<dbReference type="PROSITE" id="PS51934">
    <property type="entry name" value="LRAT"/>
    <property type="match status" value="1"/>
</dbReference>
<evidence type="ECO:0000259" key="4">
    <source>
        <dbReference type="PROSITE" id="PS51934"/>
    </source>
</evidence>
<evidence type="ECO:0000313" key="7">
    <source>
        <dbReference type="EMBL" id="VFK20345.1"/>
    </source>
</evidence>
<keyword evidence="5" id="KW-0012">Acyltransferase</keyword>
<sequence>MPGHVGSSTSFARGDFMPKGDHLTVSRGTYSHHALDLGDGRVMQYGSRPGEKSARVEVVDKETFSQGSVARVVGKTTPYSPDEIVARAWSRVGEQNYSLIWDNCEHFVNWCRIGKGESRQVDRVSEGIASSLTKLAANYFIKTAFRSSAKVTVKTMTRGVTPWLLVADGVQFATELATAHMGAGEKDAETAGQIVGAGTSVGIGAAVAGPIGAMVGVGLWAAGETVGKEVSCRVLEGLGKNRSRPAHMTPRDKE</sequence>
<dbReference type="Pfam" id="PF04970">
    <property type="entry name" value="LRAT"/>
    <property type="match status" value="1"/>
</dbReference>
<reference evidence="5" key="1">
    <citation type="submission" date="2019-02" db="EMBL/GenBank/DDBJ databases">
        <authorList>
            <person name="Gruber-Vodicka R. H."/>
            <person name="Seah K. B. B."/>
        </authorList>
    </citation>
    <scope>NUCLEOTIDE SEQUENCE</scope>
    <source>
        <strain evidence="7">BECK_BY7</strain>
        <strain evidence="6">BECK_M6</strain>
        <strain evidence="5">BECK_M7</strain>
    </source>
</reference>
<dbReference type="EMBL" id="CAADFF010000090">
    <property type="protein sequence ID" value="VFJ96829.1"/>
    <property type="molecule type" value="Genomic_DNA"/>
</dbReference>
<dbReference type="EMBL" id="CAADFH010000077">
    <property type="protein sequence ID" value="VFJ98020.1"/>
    <property type="molecule type" value="Genomic_DNA"/>
</dbReference>
<dbReference type="AlphaFoldDB" id="A0A450UWD6"/>
<proteinExistence type="predicted"/>
<dbReference type="InterPro" id="IPR051496">
    <property type="entry name" value="H-rev107_PLA/AT"/>
</dbReference>
<dbReference type="GO" id="GO:0008970">
    <property type="term" value="F:phospholipase A1 activity"/>
    <property type="evidence" value="ECO:0007669"/>
    <property type="project" value="TreeGrafter"/>
</dbReference>
<keyword evidence="3" id="KW-0443">Lipid metabolism</keyword>
<evidence type="ECO:0000256" key="1">
    <source>
        <dbReference type="ARBA" id="ARBA00022679"/>
    </source>
</evidence>
<evidence type="ECO:0000256" key="3">
    <source>
        <dbReference type="ARBA" id="ARBA00023098"/>
    </source>
</evidence>
<evidence type="ECO:0000313" key="5">
    <source>
        <dbReference type="EMBL" id="VFJ96829.1"/>
    </source>
</evidence>
<keyword evidence="2" id="KW-0378">Hydrolase</keyword>
<feature type="domain" description="LRAT" evidence="4">
    <location>
        <begin position="22"/>
        <end position="120"/>
    </location>
</feature>
<dbReference type="InterPro" id="IPR007053">
    <property type="entry name" value="LRAT_dom"/>
</dbReference>
<dbReference type="Gene3D" id="3.90.1720.10">
    <property type="entry name" value="endopeptidase domain like (from Nostoc punctiforme)"/>
    <property type="match status" value="1"/>
</dbReference>